<dbReference type="PANTHER" id="PTHR31189:SF45">
    <property type="entry name" value="OS09G0552500 PROTEIN"/>
    <property type="match status" value="1"/>
</dbReference>
<accession>A0ABC8S7G0</accession>
<protein>
    <recommendedName>
        <fullName evidence="1">Cupin type-1 domain-containing protein</fullName>
    </recommendedName>
</protein>
<evidence type="ECO:0000259" key="1">
    <source>
        <dbReference type="Pfam" id="PF00190"/>
    </source>
</evidence>
<evidence type="ECO:0000313" key="3">
    <source>
        <dbReference type="Proteomes" id="UP001642360"/>
    </source>
</evidence>
<reference evidence="2 3" key="1">
    <citation type="submission" date="2024-02" db="EMBL/GenBank/DDBJ databases">
        <authorList>
            <person name="Vignale AGUSTIN F."/>
            <person name="Sosa J E."/>
            <person name="Modenutti C."/>
        </authorList>
    </citation>
    <scope>NUCLEOTIDE SEQUENCE [LARGE SCALE GENOMIC DNA]</scope>
</reference>
<dbReference type="InterPro" id="IPR014710">
    <property type="entry name" value="RmlC-like_jellyroll"/>
</dbReference>
<feature type="domain" description="Cupin type-1" evidence="1">
    <location>
        <begin position="9"/>
        <end position="86"/>
    </location>
</feature>
<dbReference type="InterPro" id="IPR011051">
    <property type="entry name" value="RmlC_Cupin_sf"/>
</dbReference>
<dbReference type="Gene3D" id="2.60.120.10">
    <property type="entry name" value="Jelly Rolls"/>
    <property type="match status" value="2"/>
</dbReference>
<comment type="caution">
    <text evidence="2">The sequence shown here is derived from an EMBL/GenBank/DDBJ whole genome shotgun (WGS) entry which is preliminary data.</text>
</comment>
<dbReference type="SUPFAM" id="SSF51182">
    <property type="entry name" value="RmlC-like cupins"/>
    <property type="match status" value="1"/>
</dbReference>
<gene>
    <name evidence="2" type="ORF">ILEXP_LOCUS20299</name>
</gene>
<dbReference type="InterPro" id="IPR050253">
    <property type="entry name" value="Seed_Storage-Functional"/>
</dbReference>
<name>A0ABC8S7G0_9AQUA</name>
<dbReference type="PANTHER" id="PTHR31189">
    <property type="entry name" value="OS03G0336100 PROTEIN-RELATED"/>
    <property type="match status" value="1"/>
</dbReference>
<dbReference type="Proteomes" id="UP001642360">
    <property type="component" value="Unassembled WGS sequence"/>
</dbReference>
<dbReference type="AlphaFoldDB" id="A0ABC8S7G0"/>
<sequence>MIATNSSKENVLIINKGDAIPVPLGGVSWWFNGGDSDVVIVFLGDTTEAHTPGQFTYFFVAGTLGILLGLSTEFVSRVYNINEEEAHLLMNSQTGVLIVKLEEDTKVQAGKLFVVPKFFNVSVIAEGEGMGVFSIQTSPKPLFGQLDGKTSERGVGCAKKSPLGLNIVSSNPPNATQVWPKMGHTLLTRGYVLGKRLAHTILELD</sequence>
<dbReference type="EMBL" id="CAUOFW020002210">
    <property type="protein sequence ID" value="CAK9152111.1"/>
    <property type="molecule type" value="Genomic_DNA"/>
</dbReference>
<dbReference type="InterPro" id="IPR006045">
    <property type="entry name" value="Cupin_1"/>
</dbReference>
<evidence type="ECO:0000313" key="2">
    <source>
        <dbReference type="EMBL" id="CAK9152111.1"/>
    </source>
</evidence>
<organism evidence="2 3">
    <name type="scientific">Ilex paraguariensis</name>
    <name type="common">yerba mate</name>
    <dbReference type="NCBI Taxonomy" id="185542"/>
    <lineage>
        <taxon>Eukaryota</taxon>
        <taxon>Viridiplantae</taxon>
        <taxon>Streptophyta</taxon>
        <taxon>Embryophyta</taxon>
        <taxon>Tracheophyta</taxon>
        <taxon>Spermatophyta</taxon>
        <taxon>Magnoliopsida</taxon>
        <taxon>eudicotyledons</taxon>
        <taxon>Gunneridae</taxon>
        <taxon>Pentapetalae</taxon>
        <taxon>asterids</taxon>
        <taxon>campanulids</taxon>
        <taxon>Aquifoliales</taxon>
        <taxon>Aquifoliaceae</taxon>
        <taxon>Ilex</taxon>
    </lineage>
</organism>
<proteinExistence type="predicted"/>
<keyword evidence="3" id="KW-1185">Reference proteome</keyword>
<dbReference type="Pfam" id="PF00190">
    <property type="entry name" value="Cupin_1"/>
    <property type="match status" value="1"/>
</dbReference>